<feature type="region of interest" description="Disordered" evidence="7">
    <location>
        <begin position="1"/>
        <end position="38"/>
    </location>
</feature>
<feature type="transmembrane region" description="Helical" evidence="8">
    <location>
        <begin position="105"/>
        <end position="127"/>
    </location>
</feature>
<dbReference type="InterPro" id="IPR000425">
    <property type="entry name" value="MIP"/>
</dbReference>
<evidence type="ECO:0000256" key="3">
    <source>
        <dbReference type="ARBA" id="ARBA00022692"/>
    </source>
</evidence>
<dbReference type="PANTHER" id="PTHR19139:SF199">
    <property type="entry name" value="MIP17260P"/>
    <property type="match status" value="1"/>
</dbReference>
<dbReference type="EMBL" id="PRLM01000001">
    <property type="protein sequence ID" value="RYC75186.1"/>
    <property type="molecule type" value="Genomic_DNA"/>
</dbReference>
<feature type="transmembrane region" description="Helical" evidence="8">
    <location>
        <begin position="219"/>
        <end position="245"/>
    </location>
</feature>
<dbReference type="PRINTS" id="PR00783">
    <property type="entry name" value="MINTRINSICP"/>
</dbReference>
<keyword evidence="10" id="KW-1185">Reference proteome</keyword>
<dbReference type="SUPFAM" id="SSF81338">
    <property type="entry name" value="Aquaporin-like"/>
    <property type="match status" value="1"/>
</dbReference>
<keyword evidence="5 8" id="KW-0472">Membrane</keyword>
<keyword evidence="3 6" id="KW-0812">Transmembrane</keyword>
<keyword evidence="4 8" id="KW-1133">Transmembrane helix</keyword>
<name>A0ABY0FMN5_9BACT</name>
<feature type="compositionally biased region" description="Basic and acidic residues" evidence="7">
    <location>
        <begin position="25"/>
        <end position="38"/>
    </location>
</feature>
<dbReference type="InterPro" id="IPR034294">
    <property type="entry name" value="Aquaporin_transptr"/>
</dbReference>
<feature type="compositionally biased region" description="Basic residues" evidence="7">
    <location>
        <begin position="1"/>
        <end position="17"/>
    </location>
</feature>
<evidence type="ECO:0000256" key="5">
    <source>
        <dbReference type="ARBA" id="ARBA00023136"/>
    </source>
</evidence>
<reference evidence="9 10" key="1">
    <citation type="journal article" date="2018" name="bioRxiv">
        <title>Evidence of independent acquisition and adaption of ultra-small bacteria to human hosts across the highly diverse yet reduced genomes of the phylum Saccharibacteria.</title>
        <authorList>
            <person name="McLean J.S."/>
            <person name="Bor B."/>
            <person name="To T.T."/>
            <person name="Liu Q."/>
            <person name="Kearns K.A."/>
            <person name="Solden L.M."/>
            <person name="Wrighton K.C."/>
            <person name="He X."/>
            <person name="Shi W."/>
        </authorList>
    </citation>
    <scope>NUCLEOTIDE SEQUENCE [LARGE SCALE GENOMIC DNA]</scope>
    <source>
        <strain evidence="9 10">TM7_G3_2_Rum_HOT_351B</strain>
    </source>
</reference>
<dbReference type="PANTHER" id="PTHR19139">
    <property type="entry name" value="AQUAPORIN TRANSPORTER"/>
    <property type="match status" value="1"/>
</dbReference>
<dbReference type="Gene3D" id="1.20.1080.10">
    <property type="entry name" value="Glycerol uptake facilitator protein"/>
    <property type="match status" value="1"/>
</dbReference>
<evidence type="ECO:0000256" key="8">
    <source>
        <dbReference type="SAM" id="Phobius"/>
    </source>
</evidence>
<dbReference type="Pfam" id="PF00230">
    <property type="entry name" value="MIP"/>
    <property type="match status" value="1"/>
</dbReference>
<keyword evidence="6" id="KW-0813">Transport</keyword>
<evidence type="ECO:0000256" key="6">
    <source>
        <dbReference type="RuleBase" id="RU000477"/>
    </source>
</evidence>
<dbReference type="RefSeq" id="WP_129734383.1">
    <property type="nucleotide sequence ID" value="NZ_PRLM01000001.1"/>
</dbReference>
<evidence type="ECO:0000313" key="10">
    <source>
        <dbReference type="Proteomes" id="UP001191019"/>
    </source>
</evidence>
<reference evidence="9 10" key="2">
    <citation type="journal article" date="2020" name="Cell Rep.">
        <title>Acquisition and Adaptation of Ultra-small Parasitic Reduced Genome Bacteria to Mammalian Hosts.</title>
        <authorList>
            <person name="McLean J.S."/>
            <person name="Bor B."/>
            <person name="Kerns K.A."/>
            <person name="Liu Q."/>
            <person name="To T.T."/>
            <person name="Solden L."/>
            <person name="Hendrickson E.L."/>
            <person name="Wrighton K."/>
            <person name="Shi W."/>
            <person name="He X."/>
        </authorList>
    </citation>
    <scope>NUCLEOTIDE SEQUENCE [LARGE SCALE GENOMIC DNA]</scope>
    <source>
        <strain evidence="9 10">TM7_G3_2_Rum_HOT_351B</strain>
    </source>
</reference>
<proteinExistence type="inferred from homology"/>
<feature type="transmembrane region" description="Helical" evidence="8">
    <location>
        <begin position="187"/>
        <end position="207"/>
    </location>
</feature>
<organism evidence="9 10">
    <name type="scientific">Candidatus Nanosyncoccus alces</name>
    <dbReference type="NCBI Taxonomy" id="2171997"/>
    <lineage>
        <taxon>Bacteria</taxon>
        <taxon>Candidatus Saccharimonadota</taxon>
        <taxon>Candidatus Nanosyncoccalia</taxon>
        <taxon>Candidatus Nanosyncoccales</taxon>
        <taxon>Candidatus Nanosyncoccaceae</taxon>
        <taxon>Candidatus Nanosyncoccus</taxon>
    </lineage>
</organism>
<dbReference type="Proteomes" id="UP001191019">
    <property type="component" value="Unassembled WGS sequence"/>
</dbReference>
<comment type="caution">
    <text evidence="9">The sequence shown here is derived from an EMBL/GenBank/DDBJ whole genome shotgun (WGS) entry which is preliminary data.</text>
</comment>
<evidence type="ECO:0000256" key="4">
    <source>
        <dbReference type="ARBA" id="ARBA00022989"/>
    </source>
</evidence>
<feature type="transmembrane region" description="Helical" evidence="8">
    <location>
        <begin position="272"/>
        <end position="297"/>
    </location>
</feature>
<evidence type="ECO:0000313" key="9">
    <source>
        <dbReference type="EMBL" id="RYC75186.1"/>
    </source>
</evidence>
<protein>
    <submittedName>
        <fullName evidence="9">Uncharacterized protein</fullName>
    </submittedName>
</protein>
<evidence type="ECO:0000256" key="1">
    <source>
        <dbReference type="ARBA" id="ARBA00004141"/>
    </source>
</evidence>
<dbReference type="InterPro" id="IPR023271">
    <property type="entry name" value="Aquaporin-like"/>
</dbReference>
<sequence length="307" mass="32870">MATKKSKTSTKSTKAKSTKGGTAEKSVKKSEIEAPKTNTVEETKNANAKKSCFCGFFAKKYEEKESILTIFKSHKFYGALLGEVIGTMLIALLLFALSLMGIANVAMYTFAVIAVLVAVYAFSGACLNPIVTVGMMATRRMSVIRGIMYIIAEILGAWLGWLIFNGFHLAGGETAYDVPTMSAVAEGGFWMVAMVELLGAAIIGFFFSRAIEYKRSTFTFAAVIAGGMALAVLIGYVVSAAFLGINSNFIFNPAVALMMQIFPTAGENFGEIFGGVCQALSIYALIPMIGGVIGFYLSDFAKKLSED</sequence>
<feature type="transmembrane region" description="Helical" evidence="8">
    <location>
        <begin position="147"/>
        <end position="167"/>
    </location>
</feature>
<comment type="similarity">
    <text evidence="2 6">Belongs to the MIP/aquaporin (TC 1.A.8) family.</text>
</comment>
<evidence type="ECO:0000256" key="7">
    <source>
        <dbReference type="SAM" id="MobiDB-lite"/>
    </source>
</evidence>
<comment type="subcellular location">
    <subcellularLocation>
        <location evidence="1">Membrane</location>
        <topology evidence="1">Multi-pass membrane protein</topology>
    </subcellularLocation>
</comment>
<evidence type="ECO:0000256" key="2">
    <source>
        <dbReference type="ARBA" id="ARBA00006175"/>
    </source>
</evidence>
<accession>A0ABY0FMN5</accession>
<feature type="transmembrane region" description="Helical" evidence="8">
    <location>
        <begin position="76"/>
        <end position="99"/>
    </location>
</feature>
<gene>
    <name evidence="9" type="ORF">G3RUM_00129</name>
</gene>